<sequence length="68" mass="7365">MIYGKEGSEAGSSHPEVKLVDFAHVVEDEGIIDHNLLGGLCSLIKLVSDIVNSPGECVKRRFAGIREE</sequence>
<dbReference type="EMBL" id="JACGCM010000965">
    <property type="protein sequence ID" value="KAF6163789.1"/>
    <property type="molecule type" value="Genomic_DNA"/>
</dbReference>
<dbReference type="OrthoDB" id="5958943at2759"/>
<evidence type="ECO:0000256" key="1">
    <source>
        <dbReference type="ARBA" id="ARBA00007374"/>
    </source>
</evidence>
<dbReference type="InterPro" id="IPR038286">
    <property type="entry name" value="IPK_sf"/>
</dbReference>
<dbReference type="AlphaFoldDB" id="A0A7J7N969"/>
<gene>
    <name evidence="4" type="ORF">GIB67_012148</name>
</gene>
<dbReference type="GO" id="GO:0032958">
    <property type="term" value="P:inositol phosphate biosynthetic process"/>
    <property type="evidence" value="ECO:0007669"/>
    <property type="project" value="InterPro"/>
</dbReference>
<protein>
    <submittedName>
        <fullName evidence="4">Uncharacterized protein</fullName>
    </submittedName>
</protein>
<name>A0A7J7N969_9MAGN</name>
<dbReference type="SUPFAM" id="SSF56104">
    <property type="entry name" value="SAICAR synthase-like"/>
    <property type="match status" value="1"/>
</dbReference>
<keyword evidence="3" id="KW-0418">Kinase</keyword>
<dbReference type="Gene3D" id="3.30.470.160">
    <property type="entry name" value="Inositol polyphosphate kinase"/>
    <property type="match status" value="1"/>
</dbReference>
<evidence type="ECO:0000256" key="2">
    <source>
        <dbReference type="ARBA" id="ARBA00022679"/>
    </source>
</evidence>
<dbReference type="GO" id="GO:0016301">
    <property type="term" value="F:kinase activity"/>
    <property type="evidence" value="ECO:0007669"/>
    <property type="project" value="UniProtKB-KW"/>
</dbReference>
<comment type="similarity">
    <text evidence="1">Belongs to the inositol phosphokinase (IPK) family.</text>
</comment>
<keyword evidence="5" id="KW-1185">Reference proteome</keyword>
<keyword evidence="2" id="KW-0808">Transferase</keyword>
<organism evidence="4 5">
    <name type="scientific">Kingdonia uniflora</name>
    <dbReference type="NCBI Taxonomy" id="39325"/>
    <lineage>
        <taxon>Eukaryota</taxon>
        <taxon>Viridiplantae</taxon>
        <taxon>Streptophyta</taxon>
        <taxon>Embryophyta</taxon>
        <taxon>Tracheophyta</taxon>
        <taxon>Spermatophyta</taxon>
        <taxon>Magnoliopsida</taxon>
        <taxon>Ranunculales</taxon>
        <taxon>Circaeasteraceae</taxon>
        <taxon>Kingdonia</taxon>
    </lineage>
</organism>
<reference evidence="4 5" key="1">
    <citation type="journal article" date="2020" name="IScience">
        <title>Genome Sequencing of the Endangered Kingdonia uniflora (Circaeasteraceae, Ranunculales) Reveals Potential Mechanisms of Evolutionary Specialization.</title>
        <authorList>
            <person name="Sun Y."/>
            <person name="Deng T."/>
            <person name="Zhang A."/>
            <person name="Moore M.J."/>
            <person name="Landis J.B."/>
            <person name="Lin N."/>
            <person name="Zhang H."/>
            <person name="Zhang X."/>
            <person name="Huang J."/>
            <person name="Zhang X."/>
            <person name="Sun H."/>
            <person name="Wang H."/>
        </authorList>
    </citation>
    <scope>NUCLEOTIDE SEQUENCE [LARGE SCALE GENOMIC DNA]</scope>
    <source>
        <strain evidence="4">TB1705</strain>
        <tissue evidence="4">Leaf</tissue>
    </source>
</reference>
<dbReference type="InterPro" id="IPR005522">
    <property type="entry name" value="IPK"/>
</dbReference>
<dbReference type="Proteomes" id="UP000541444">
    <property type="component" value="Unassembled WGS sequence"/>
</dbReference>
<evidence type="ECO:0000313" key="4">
    <source>
        <dbReference type="EMBL" id="KAF6163789.1"/>
    </source>
</evidence>
<accession>A0A7J7N969</accession>
<proteinExistence type="inferred from homology"/>
<dbReference type="Pfam" id="PF03770">
    <property type="entry name" value="IPK"/>
    <property type="match status" value="1"/>
</dbReference>
<evidence type="ECO:0000313" key="5">
    <source>
        <dbReference type="Proteomes" id="UP000541444"/>
    </source>
</evidence>
<comment type="caution">
    <text evidence="4">The sequence shown here is derived from an EMBL/GenBank/DDBJ whole genome shotgun (WGS) entry which is preliminary data.</text>
</comment>
<evidence type="ECO:0000256" key="3">
    <source>
        <dbReference type="ARBA" id="ARBA00022777"/>
    </source>
</evidence>